<dbReference type="GO" id="GO:0051301">
    <property type="term" value="P:cell division"/>
    <property type="evidence" value="ECO:0007669"/>
    <property type="project" value="UniProtKB-KW"/>
</dbReference>
<evidence type="ECO:0000256" key="3">
    <source>
        <dbReference type="ARBA" id="ARBA00022829"/>
    </source>
</evidence>
<keyword evidence="1 5" id="KW-0963">Cytoplasm</keyword>
<dbReference type="Pfam" id="PF04079">
    <property type="entry name" value="SMC_ScpB"/>
    <property type="match status" value="1"/>
</dbReference>
<dbReference type="PANTHER" id="PTHR34298:SF2">
    <property type="entry name" value="SEGREGATION AND CONDENSATION PROTEIN B"/>
    <property type="match status" value="1"/>
</dbReference>
<evidence type="ECO:0000256" key="4">
    <source>
        <dbReference type="ARBA" id="ARBA00023306"/>
    </source>
</evidence>
<reference evidence="6 7" key="1">
    <citation type="submission" date="2018-08" db="EMBL/GenBank/DDBJ databases">
        <title>A genome reference for cultivated species of the human gut microbiota.</title>
        <authorList>
            <person name="Zou Y."/>
            <person name="Xue W."/>
            <person name="Luo G."/>
        </authorList>
    </citation>
    <scope>NUCLEOTIDE SEQUENCE [LARGE SCALE GENOMIC DNA]</scope>
    <source>
        <strain evidence="6 7">AM07-24</strain>
    </source>
</reference>
<dbReference type="Proteomes" id="UP000284841">
    <property type="component" value="Unassembled WGS sequence"/>
</dbReference>
<name>A0A415DVW8_9FIRM</name>
<dbReference type="SUPFAM" id="SSF46785">
    <property type="entry name" value="Winged helix' DNA-binding domain"/>
    <property type="match status" value="2"/>
</dbReference>
<evidence type="ECO:0000256" key="1">
    <source>
        <dbReference type="ARBA" id="ARBA00022490"/>
    </source>
</evidence>
<comment type="subunit">
    <text evidence="5">Homodimer. Homodimerization may be required to stabilize the binding of ScpA to the Smc head domains. Component of a cohesin-like complex composed of ScpA, ScpB and the Smc homodimer, in which ScpA and ScpB bind to the head domain of Smc. The presence of the three proteins is required for the association of the complex with DNA.</text>
</comment>
<proteinExistence type="inferred from homology"/>
<keyword evidence="7" id="KW-1185">Reference proteome</keyword>
<dbReference type="HAMAP" id="MF_01804">
    <property type="entry name" value="ScpB"/>
    <property type="match status" value="1"/>
</dbReference>
<dbReference type="GO" id="GO:0006260">
    <property type="term" value="P:DNA replication"/>
    <property type="evidence" value="ECO:0007669"/>
    <property type="project" value="UniProtKB-UniRule"/>
</dbReference>
<accession>A0A415DVW8</accession>
<keyword evidence="3 5" id="KW-0159">Chromosome partition</keyword>
<dbReference type="Gene3D" id="1.10.10.10">
    <property type="entry name" value="Winged helix-like DNA-binding domain superfamily/Winged helix DNA-binding domain"/>
    <property type="match status" value="2"/>
</dbReference>
<dbReference type="NCBIfam" id="TIGR00281">
    <property type="entry name" value="SMC-Scp complex subunit ScpB"/>
    <property type="match status" value="1"/>
</dbReference>
<keyword evidence="2 5" id="KW-0132">Cell division</keyword>
<dbReference type="AlphaFoldDB" id="A0A415DVW8"/>
<keyword evidence="4 5" id="KW-0131">Cell cycle</keyword>
<dbReference type="InterPro" id="IPR005234">
    <property type="entry name" value="ScpB_csome_segregation"/>
</dbReference>
<evidence type="ECO:0000256" key="5">
    <source>
        <dbReference type="HAMAP-Rule" id="MF_01804"/>
    </source>
</evidence>
<dbReference type="GO" id="GO:0051304">
    <property type="term" value="P:chromosome separation"/>
    <property type="evidence" value="ECO:0007669"/>
    <property type="project" value="InterPro"/>
</dbReference>
<dbReference type="OrthoDB" id="9806226at2"/>
<dbReference type="PIRSF" id="PIRSF019345">
    <property type="entry name" value="ScpB"/>
    <property type="match status" value="1"/>
</dbReference>
<sequence length="204" mass="23021">MNSKKTIKSAFESMMFIWGQPLDVKSCADIFNISKEDALAYFLELQEEYEQEGRGIVIRQVGKSFQFVTRPENAEFIEQLCTPVKVKKLSQSALEVLAIIAYKQPVTKGEIDAIRGVKCDRVIDGLLKKDLILPKGRSEGIGRPILYGTTDTFLKNFGFTSLKDLPEIEDIEGVINLSEEEGEDDDNGMEQISIEEVEYGEREI</sequence>
<protein>
    <recommendedName>
        <fullName evidence="5">Segregation and condensation protein B</fullName>
    </recommendedName>
</protein>
<organism evidence="6 7">
    <name type="scientific">Emergencia timonensis</name>
    <dbReference type="NCBI Taxonomy" id="1776384"/>
    <lineage>
        <taxon>Bacteria</taxon>
        <taxon>Bacillati</taxon>
        <taxon>Bacillota</taxon>
        <taxon>Clostridia</taxon>
        <taxon>Peptostreptococcales</taxon>
        <taxon>Anaerovoracaceae</taxon>
        <taxon>Emergencia</taxon>
    </lineage>
</organism>
<comment type="caution">
    <text evidence="6">The sequence shown here is derived from an EMBL/GenBank/DDBJ whole genome shotgun (WGS) entry which is preliminary data.</text>
</comment>
<dbReference type="GO" id="GO:0005737">
    <property type="term" value="C:cytoplasm"/>
    <property type="evidence" value="ECO:0007669"/>
    <property type="project" value="UniProtKB-SubCell"/>
</dbReference>
<dbReference type="InterPro" id="IPR036390">
    <property type="entry name" value="WH_DNA-bd_sf"/>
</dbReference>
<comment type="similarity">
    <text evidence="5">Belongs to the ScpB family.</text>
</comment>
<gene>
    <name evidence="5 6" type="primary">scpB</name>
    <name evidence="6" type="ORF">DW099_16825</name>
</gene>
<comment type="subcellular location">
    <subcellularLocation>
        <location evidence="5">Cytoplasm</location>
    </subcellularLocation>
    <text evidence="5">Associated with two foci at the outer edges of the nucleoid region in young cells, and at four foci within both cell halves in older cells.</text>
</comment>
<dbReference type="STRING" id="1776384.GCA_900086585_01369"/>
<dbReference type="PANTHER" id="PTHR34298">
    <property type="entry name" value="SEGREGATION AND CONDENSATION PROTEIN B"/>
    <property type="match status" value="1"/>
</dbReference>
<evidence type="ECO:0000313" key="6">
    <source>
        <dbReference type="EMBL" id="RHJ84637.1"/>
    </source>
</evidence>
<dbReference type="InterPro" id="IPR036388">
    <property type="entry name" value="WH-like_DNA-bd_sf"/>
</dbReference>
<evidence type="ECO:0000256" key="2">
    <source>
        <dbReference type="ARBA" id="ARBA00022618"/>
    </source>
</evidence>
<comment type="function">
    <text evidence="5">Participates in chromosomal partition during cell division. May act via the formation of a condensin-like complex containing Smc and ScpA that pull DNA away from mid-cell into both cell halves.</text>
</comment>
<evidence type="ECO:0000313" key="7">
    <source>
        <dbReference type="Proteomes" id="UP000284841"/>
    </source>
</evidence>
<dbReference type="EMBL" id="QRMS01000006">
    <property type="protein sequence ID" value="RHJ84637.1"/>
    <property type="molecule type" value="Genomic_DNA"/>
</dbReference>
<dbReference type="RefSeq" id="WP_118336451.1">
    <property type="nucleotide sequence ID" value="NZ_AP025567.1"/>
</dbReference>